<name>X1BM17_9ZZZZ</name>
<dbReference type="SUPFAM" id="SSF55785">
    <property type="entry name" value="PYP-like sensor domain (PAS domain)"/>
    <property type="match status" value="2"/>
</dbReference>
<protein>
    <recommendedName>
        <fullName evidence="2">histidine kinase</fullName>
        <ecNumber evidence="2">2.7.13.3</ecNumber>
    </recommendedName>
</protein>
<dbReference type="InterPro" id="IPR000014">
    <property type="entry name" value="PAS"/>
</dbReference>
<evidence type="ECO:0000256" key="1">
    <source>
        <dbReference type="ARBA" id="ARBA00000085"/>
    </source>
</evidence>
<dbReference type="PANTHER" id="PTHR43304:SF1">
    <property type="entry name" value="PAC DOMAIN-CONTAINING PROTEIN"/>
    <property type="match status" value="1"/>
</dbReference>
<evidence type="ECO:0000259" key="6">
    <source>
        <dbReference type="PROSITE" id="PS50112"/>
    </source>
</evidence>
<evidence type="ECO:0000256" key="3">
    <source>
        <dbReference type="ARBA" id="ARBA00022553"/>
    </source>
</evidence>
<dbReference type="InterPro" id="IPR013655">
    <property type="entry name" value="PAS_fold_3"/>
</dbReference>
<dbReference type="SMART" id="SM00091">
    <property type="entry name" value="PAS"/>
    <property type="match status" value="2"/>
</dbReference>
<comment type="caution">
    <text evidence="8">The sequence shown here is derived from an EMBL/GenBank/DDBJ whole genome shotgun (WGS) entry which is preliminary data.</text>
</comment>
<proteinExistence type="predicted"/>
<organism evidence="8">
    <name type="scientific">marine sediment metagenome</name>
    <dbReference type="NCBI Taxonomy" id="412755"/>
    <lineage>
        <taxon>unclassified sequences</taxon>
        <taxon>metagenomes</taxon>
        <taxon>ecological metagenomes</taxon>
    </lineage>
</organism>
<dbReference type="PROSITE" id="PS50113">
    <property type="entry name" value="PAC"/>
    <property type="match status" value="1"/>
</dbReference>
<dbReference type="NCBIfam" id="TIGR00229">
    <property type="entry name" value="sensory_box"/>
    <property type="match status" value="2"/>
</dbReference>
<feature type="domain" description="PAS" evidence="6">
    <location>
        <begin position="125"/>
        <end position="176"/>
    </location>
</feature>
<evidence type="ECO:0000313" key="8">
    <source>
        <dbReference type="EMBL" id="GAG96954.1"/>
    </source>
</evidence>
<evidence type="ECO:0000256" key="4">
    <source>
        <dbReference type="ARBA" id="ARBA00022679"/>
    </source>
</evidence>
<dbReference type="GO" id="GO:0006355">
    <property type="term" value="P:regulation of DNA-templated transcription"/>
    <property type="evidence" value="ECO:0007669"/>
    <property type="project" value="InterPro"/>
</dbReference>
<dbReference type="PANTHER" id="PTHR43304">
    <property type="entry name" value="PHYTOCHROME-LIKE PROTEIN CPH1"/>
    <property type="match status" value="1"/>
</dbReference>
<evidence type="ECO:0000256" key="5">
    <source>
        <dbReference type="ARBA" id="ARBA00022777"/>
    </source>
</evidence>
<dbReference type="InterPro" id="IPR052162">
    <property type="entry name" value="Sensor_kinase/Photoreceptor"/>
</dbReference>
<dbReference type="GO" id="GO:0004673">
    <property type="term" value="F:protein histidine kinase activity"/>
    <property type="evidence" value="ECO:0007669"/>
    <property type="project" value="UniProtKB-EC"/>
</dbReference>
<evidence type="ECO:0000256" key="2">
    <source>
        <dbReference type="ARBA" id="ARBA00012438"/>
    </source>
</evidence>
<dbReference type="AlphaFoldDB" id="X1BM17"/>
<dbReference type="Pfam" id="PF13426">
    <property type="entry name" value="PAS_9"/>
    <property type="match status" value="1"/>
</dbReference>
<accession>X1BM17</accession>
<dbReference type="InterPro" id="IPR035965">
    <property type="entry name" value="PAS-like_dom_sf"/>
</dbReference>
<feature type="domain" description="PAS" evidence="6">
    <location>
        <begin position="1"/>
        <end position="74"/>
    </location>
</feature>
<keyword evidence="3" id="KW-0597">Phosphoprotein</keyword>
<gene>
    <name evidence="8" type="ORF">S01H4_37022</name>
</gene>
<feature type="non-terminal residue" evidence="8">
    <location>
        <position position="1"/>
    </location>
</feature>
<dbReference type="InterPro" id="IPR000700">
    <property type="entry name" value="PAS-assoc_C"/>
</dbReference>
<dbReference type="PROSITE" id="PS50112">
    <property type="entry name" value="PAS"/>
    <property type="match status" value="2"/>
</dbReference>
<keyword evidence="4" id="KW-0808">Transferase</keyword>
<comment type="catalytic activity">
    <reaction evidence="1">
        <text>ATP + protein L-histidine = ADP + protein N-phospho-L-histidine.</text>
        <dbReference type="EC" id="2.7.13.3"/>
    </reaction>
</comment>
<sequence>EQRLKYHLSSRPTIIYTIDPSRNYTFTFISENIKNLLGYNPDEIINDPEFWISNTHPEDRERIQLSLSKLSKNENLGYVYRFKLKNGMYHWIRDEIKIVKDEKGNPIECIGSWVDITVNKKIEEKIQFQAKLVDEISDAIISTDLNFNIITWNKGAETIYGWKAEEVKRKNVKDIIPLGNPYNEQKFILKKLFKHHIWKGEVVL</sequence>
<feature type="domain" description="PAC" evidence="7">
    <location>
        <begin position="76"/>
        <end position="128"/>
    </location>
</feature>
<dbReference type="Gene3D" id="3.30.450.20">
    <property type="entry name" value="PAS domain"/>
    <property type="match status" value="2"/>
</dbReference>
<evidence type="ECO:0000259" key="7">
    <source>
        <dbReference type="PROSITE" id="PS50113"/>
    </source>
</evidence>
<dbReference type="EMBL" id="BART01019845">
    <property type="protein sequence ID" value="GAG96954.1"/>
    <property type="molecule type" value="Genomic_DNA"/>
</dbReference>
<dbReference type="CDD" id="cd00130">
    <property type="entry name" value="PAS"/>
    <property type="match status" value="2"/>
</dbReference>
<dbReference type="EC" id="2.7.13.3" evidence="2"/>
<reference evidence="8" key="1">
    <citation type="journal article" date="2014" name="Front. Microbiol.">
        <title>High frequency of phylogenetically diverse reductive dehalogenase-homologous genes in deep subseafloor sedimentary metagenomes.</title>
        <authorList>
            <person name="Kawai M."/>
            <person name="Futagami T."/>
            <person name="Toyoda A."/>
            <person name="Takaki Y."/>
            <person name="Nishi S."/>
            <person name="Hori S."/>
            <person name="Arai W."/>
            <person name="Tsubouchi T."/>
            <person name="Morono Y."/>
            <person name="Uchiyama I."/>
            <person name="Ito T."/>
            <person name="Fujiyama A."/>
            <person name="Inagaki F."/>
            <person name="Takami H."/>
        </authorList>
    </citation>
    <scope>NUCLEOTIDE SEQUENCE</scope>
    <source>
        <strain evidence="8">Expedition CK06-06</strain>
    </source>
</reference>
<keyword evidence="5" id="KW-0418">Kinase</keyword>
<dbReference type="Pfam" id="PF08447">
    <property type="entry name" value="PAS_3"/>
    <property type="match status" value="1"/>
</dbReference>